<reference evidence="2 3" key="1">
    <citation type="journal article" date="2019" name="Int. J. Syst. Evol. Microbiol.">
        <title>The Global Catalogue of Microorganisms (GCM) 10K type strain sequencing project: providing services to taxonomists for standard genome sequencing and annotation.</title>
        <authorList>
            <consortium name="The Broad Institute Genomics Platform"/>
            <consortium name="The Broad Institute Genome Sequencing Center for Infectious Disease"/>
            <person name="Wu L."/>
            <person name="Ma J."/>
        </authorList>
    </citation>
    <scope>NUCLEOTIDE SEQUENCE [LARGE SCALE GENOMIC DNA]</scope>
    <source>
        <strain evidence="2 3">JCM 3380</strain>
    </source>
</reference>
<sequence>MKRTAVLVAALLAVLGVCVAPANAVPAGAQVRMDLAKVRIATVQFHDVGTALDAGYVPVGGCVPGMGFHYLDPALAGPGLDPEQPELLVYAPTPSGRLRLVAVEWFAADADGDVNTAPDRPYLFGVGFDGPMAGHEPGMPVHYDLHAWVWEHNPDGMFTAFNPGVTC</sequence>
<evidence type="ECO:0000313" key="3">
    <source>
        <dbReference type="Proteomes" id="UP001500416"/>
    </source>
</evidence>
<dbReference type="EMBL" id="BAAABU010000013">
    <property type="protein sequence ID" value="GAA0245270.1"/>
    <property type="molecule type" value="Genomic_DNA"/>
</dbReference>
<evidence type="ECO:0000313" key="2">
    <source>
        <dbReference type="EMBL" id="GAA0245270.1"/>
    </source>
</evidence>
<gene>
    <name evidence="2" type="ORF">GCM10010492_50790</name>
</gene>
<evidence type="ECO:0000256" key="1">
    <source>
        <dbReference type="SAM" id="SignalP"/>
    </source>
</evidence>
<keyword evidence="3" id="KW-1185">Reference proteome</keyword>
<protein>
    <submittedName>
        <fullName evidence="2">Uncharacterized protein</fullName>
    </submittedName>
</protein>
<proteinExistence type="predicted"/>
<organism evidence="2 3">
    <name type="scientific">Saccharothrix mutabilis subsp. mutabilis</name>
    <dbReference type="NCBI Taxonomy" id="66855"/>
    <lineage>
        <taxon>Bacteria</taxon>
        <taxon>Bacillati</taxon>
        <taxon>Actinomycetota</taxon>
        <taxon>Actinomycetes</taxon>
        <taxon>Pseudonocardiales</taxon>
        <taxon>Pseudonocardiaceae</taxon>
        <taxon>Saccharothrix</taxon>
    </lineage>
</organism>
<dbReference type="RefSeq" id="WP_343936381.1">
    <property type="nucleotide sequence ID" value="NZ_BAAABU010000013.1"/>
</dbReference>
<keyword evidence="1" id="KW-0732">Signal</keyword>
<dbReference type="Proteomes" id="UP001500416">
    <property type="component" value="Unassembled WGS sequence"/>
</dbReference>
<comment type="caution">
    <text evidence="2">The sequence shown here is derived from an EMBL/GenBank/DDBJ whole genome shotgun (WGS) entry which is preliminary data.</text>
</comment>
<feature type="signal peptide" evidence="1">
    <location>
        <begin position="1"/>
        <end position="24"/>
    </location>
</feature>
<name>A0ABN0UBP6_9PSEU</name>
<accession>A0ABN0UBP6</accession>
<feature type="chain" id="PRO_5045468840" evidence="1">
    <location>
        <begin position="25"/>
        <end position="167"/>
    </location>
</feature>